<evidence type="ECO:0000259" key="1">
    <source>
        <dbReference type="PROSITE" id="PS50846"/>
    </source>
</evidence>
<dbReference type="Proteomes" id="UP000476934">
    <property type="component" value="Unassembled WGS sequence"/>
</dbReference>
<dbReference type="PROSITE" id="PS50846">
    <property type="entry name" value="HMA_2"/>
    <property type="match status" value="1"/>
</dbReference>
<dbReference type="EMBL" id="JAAIWK010000002">
    <property type="protein sequence ID" value="NEY18786.1"/>
    <property type="molecule type" value="Genomic_DNA"/>
</dbReference>
<dbReference type="OrthoDB" id="2428971at2"/>
<dbReference type="CDD" id="cd00371">
    <property type="entry name" value="HMA"/>
    <property type="match status" value="1"/>
</dbReference>
<reference evidence="3" key="2">
    <citation type="submission" date="2020-02" db="EMBL/GenBank/DDBJ databases">
        <authorList>
            <person name="Feng H."/>
        </authorList>
    </citation>
    <scope>NUCLEOTIDE SEQUENCE [LARGE SCALE GENOMIC DNA]</scope>
    <source>
        <strain evidence="3">Gsoil 114</strain>
    </source>
</reference>
<gene>
    <name evidence="3" type="ORF">G4D61_02240</name>
    <name evidence="2" type="ORF">NG54_17020</name>
</gene>
<evidence type="ECO:0000313" key="4">
    <source>
        <dbReference type="Proteomes" id="UP000030588"/>
    </source>
</evidence>
<protein>
    <submittedName>
        <fullName evidence="3">Heavy-metal-associated domain-containing protein</fullName>
    </submittedName>
    <submittedName>
        <fullName evidence="2">Metal ABC transporter ATPase</fullName>
    </submittedName>
</protein>
<organism evidence="2 4">
    <name type="scientific">Heyndrickxia ginsengihumi</name>
    <dbReference type="NCBI Taxonomy" id="363870"/>
    <lineage>
        <taxon>Bacteria</taxon>
        <taxon>Bacillati</taxon>
        <taxon>Bacillota</taxon>
        <taxon>Bacilli</taxon>
        <taxon>Bacillales</taxon>
        <taxon>Bacillaceae</taxon>
        <taxon>Heyndrickxia</taxon>
    </lineage>
</organism>
<dbReference type="GO" id="GO:0046872">
    <property type="term" value="F:metal ion binding"/>
    <property type="evidence" value="ECO:0007669"/>
    <property type="project" value="InterPro"/>
</dbReference>
<evidence type="ECO:0000313" key="5">
    <source>
        <dbReference type="Proteomes" id="UP000476934"/>
    </source>
</evidence>
<dbReference type="SUPFAM" id="SSF55008">
    <property type="entry name" value="HMA, heavy metal-associated domain"/>
    <property type="match status" value="1"/>
</dbReference>
<dbReference type="EMBL" id="JRUN01000084">
    <property type="protein sequence ID" value="KHD84215.1"/>
    <property type="molecule type" value="Genomic_DNA"/>
</dbReference>
<feature type="domain" description="HMA" evidence="1">
    <location>
        <begin position="2"/>
        <end position="68"/>
    </location>
</feature>
<name>A0A0A6V827_9BACI</name>
<dbReference type="Proteomes" id="UP000030588">
    <property type="component" value="Unassembled WGS sequence"/>
</dbReference>
<keyword evidence="5" id="KW-1185">Reference proteome</keyword>
<dbReference type="AlphaFoldDB" id="A0A0A6V827"/>
<proteinExistence type="predicted"/>
<dbReference type="InterPro" id="IPR006121">
    <property type="entry name" value="HMA_dom"/>
</dbReference>
<comment type="caution">
    <text evidence="2">The sequence shown here is derived from an EMBL/GenBank/DDBJ whole genome shotgun (WGS) entry which is preliminary data.</text>
</comment>
<dbReference type="RefSeq" id="WP_025730986.1">
    <property type="nucleotide sequence ID" value="NZ_JAAIWK010000002.1"/>
</dbReference>
<reference evidence="3 5" key="3">
    <citation type="submission" date="2020-03" db="EMBL/GenBank/DDBJ databases">
        <title>Bacillus aquiflavi sp. nov., isolated from yellow water of strong flavor Chinese baijiu in Yibin region of China.</title>
        <authorList>
            <person name="Xie J."/>
        </authorList>
    </citation>
    <scope>NUCLEOTIDE SEQUENCE [LARGE SCALE GENOMIC DNA]</scope>
    <source>
        <strain evidence="3 5">Gsoil 114</strain>
    </source>
</reference>
<evidence type="ECO:0000313" key="2">
    <source>
        <dbReference type="EMBL" id="KHD84215.1"/>
    </source>
</evidence>
<evidence type="ECO:0000313" key="3">
    <source>
        <dbReference type="EMBL" id="NEY18786.1"/>
    </source>
</evidence>
<sequence length="70" mass="8208">MDHMTIFIKEATNSKPIQMLEHILMQMNGIERALVDTEDGEVKVTYDRKQIAQEQIINHIKQHGMYPVEQ</sequence>
<reference evidence="2 4" key="1">
    <citation type="submission" date="2014-10" db="EMBL/GenBank/DDBJ databases">
        <title>Draft genome of phytase producing Bacillus ginsengihumi strain M2.11.</title>
        <authorList>
            <person name="Toymentseva A."/>
            <person name="Boulygina E.A."/>
            <person name="Kazakov S.V."/>
            <person name="Kayumov I."/>
            <person name="Suleimanova A.D."/>
            <person name="Mardanova A.M."/>
            <person name="Maria S.N."/>
            <person name="Sergey M.Y."/>
            <person name="Sharipova M.R."/>
        </authorList>
    </citation>
    <scope>NUCLEOTIDE SEQUENCE [LARGE SCALE GENOMIC DNA]</scope>
    <source>
        <strain evidence="2 4">M2.11</strain>
    </source>
</reference>
<dbReference type="InterPro" id="IPR036163">
    <property type="entry name" value="HMA_dom_sf"/>
</dbReference>
<accession>A0A0A6V827</accession>
<dbReference type="Gene3D" id="3.30.70.100">
    <property type="match status" value="1"/>
</dbReference>